<dbReference type="InterPro" id="IPR027417">
    <property type="entry name" value="P-loop_NTPase"/>
</dbReference>
<dbReference type="AlphaFoldDB" id="A0AAX2V2Y5"/>
<comment type="caution">
    <text evidence="3">The sequence shown here is derived from an EMBL/GenBank/DDBJ whole genome shotgun (WGS) entry which is preliminary data.</text>
</comment>
<protein>
    <recommendedName>
        <fullName evidence="5">ATPase AAA-type core domain-containing protein</fullName>
    </recommendedName>
</protein>
<dbReference type="Pfam" id="PF13304">
    <property type="entry name" value="AAA_21"/>
    <property type="match status" value="1"/>
</dbReference>
<feature type="domain" description="ATPase AAA-type core" evidence="2">
    <location>
        <begin position="241"/>
        <end position="303"/>
    </location>
</feature>
<dbReference type="InterPro" id="IPR041685">
    <property type="entry name" value="AAA_GajA/Old/RecF-like"/>
</dbReference>
<evidence type="ECO:0000259" key="2">
    <source>
        <dbReference type="Pfam" id="PF13304"/>
    </source>
</evidence>
<gene>
    <name evidence="3" type="ORF">FBF48_04605</name>
</gene>
<dbReference type="PANTHER" id="PTHR43581:SF4">
    <property type="entry name" value="ATP_GTP PHOSPHATASE"/>
    <property type="match status" value="1"/>
</dbReference>
<accession>A0AAX2V2Y5</accession>
<dbReference type="SUPFAM" id="SSF52540">
    <property type="entry name" value="P-loop containing nucleoside triphosphate hydrolases"/>
    <property type="match status" value="1"/>
</dbReference>
<feature type="domain" description="Endonuclease GajA/Old nuclease/RecF-like AAA" evidence="1">
    <location>
        <begin position="1"/>
        <end position="137"/>
    </location>
</feature>
<dbReference type="GO" id="GO:0005524">
    <property type="term" value="F:ATP binding"/>
    <property type="evidence" value="ECO:0007669"/>
    <property type="project" value="InterPro"/>
</dbReference>
<dbReference type="InterPro" id="IPR003959">
    <property type="entry name" value="ATPase_AAA_core"/>
</dbReference>
<sequence>MLEKIQFINYKCFEDATIPLREITIAVGKNNAGKSTMIEGLRLIALAIKSGKKHNYKDLPPIFQQRNKKSKKLNLDSLKIDLRTVSHFYKEDIISKIIGYFNDKNKIEIYISDDVAYACYYDKSGRNIKSANKFLVSSFSRVEILPQIGLIKEEERQLAGSTIVNGRDTYLSSRHFRNEILDEKTKDITVYEEFCQLAEQTWQGLKVKELIAPSRGFIGDSTPPIQLMIEADRFTSEIGYMGSGLQMWLQIIWFICKSAESETVILDEPDVYMHPDLQRSLVKIVKNRFKQVIIASHSVEILSEVNPENVLMIDKSKQTMKFSSDIISVQNTLEDLGSSQNITLLRIANSKKCIFVENSSDLKILNKIYEKCYPENNDSLLTLPFVELKGASNLPQAFGLSKLFAGETKGSIQVKCILDRDYFPQTWLDKKIFEAKDADLNLKFWNKKEIENYFLIPKVLFSISGMENETIFYQFLDKKIDENFKDEVADSLSTKLKELNSKWDIVKANSEARKIRDKSWNTLEEKLSIIGGKKALTMIRAWFQSEFKRSCSIDDIIKNAQKEDFDKEIIEMIEWLRE</sequence>
<organism evidence="3 4">
    <name type="scientific">Streptococcus salivarius</name>
    <dbReference type="NCBI Taxonomy" id="1304"/>
    <lineage>
        <taxon>Bacteria</taxon>
        <taxon>Bacillati</taxon>
        <taxon>Bacillota</taxon>
        <taxon>Bacilli</taxon>
        <taxon>Lactobacillales</taxon>
        <taxon>Streptococcaceae</taxon>
        <taxon>Streptococcus</taxon>
    </lineage>
</organism>
<dbReference type="CDD" id="cd00267">
    <property type="entry name" value="ABC_ATPase"/>
    <property type="match status" value="1"/>
</dbReference>
<dbReference type="Gene3D" id="3.40.50.300">
    <property type="entry name" value="P-loop containing nucleotide triphosphate hydrolases"/>
    <property type="match status" value="1"/>
</dbReference>
<dbReference type="GO" id="GO:0016887">
    <property type="term" value="F:ATP hydrolysis activity"/>
    <property type="evidence" value="ECO:0007669"/>
    <property type="project" value="InterPro"/>
</dbReference>
<proteinExistence type="predicted"/>
<dbReference type="InterPro" id="IPR051396">
    <property type="entry name" value="Bact_Antivir_Def_Nuclease"/>
</dbReference>
<evidence type="ECO:0000259" key="1">
    <source>
        <dbReference type="Pfam" id="PF13175"/>
    </source>
</evidence>
<name>A0AAX2V2Y5_STRSL</name>
<dbReference type="PANTHER" id="PTHR43581">
    <property type="entry name" value="ATP/GTP PHOSPHATASE"/>
    <property type="match status" value="1"/>
</dbReference>
<evidence type="ECO:0000313" key="4">
    <source>
        <dbReference type="Proteomes" id="UP000308186"/>
    </source>
</evidence>
<dbReference type="Proteomes" id="UP000308186">
    <property type="component" value="Unassembled WGS sequence"/>
</dbReference>
<evidence type="ECO:0008006" key="5">
    <source>
        <dbReference type="Google" id="ProtNLM"/>
    </source>
</evidence>
<reference evidence="3 4" key="1">
    <citation type="submission" date="2019-06" db="EMBL/GenBank/DDBJ databases">
        <title>Genome Announcement To Ensure Probiotic Safety of Streptococcus salivarius UBSS01.</title>
        <authorList>
            <person name="Sulthana A."/>
            <person name="Lakshmi S.G."/>
            <person name="Madempudi R.S."/>
        </authorList>
    </citation>
    <scope>NUCLEOTIDE SEQUENCE [LARGE SCALE GENOMIC DNA]</scope>
    <source>
        <strain evidence="3 4">UBSS01</strain>
    </source>
</reference>
<dbReference type="EMBL" id="VDCW01000004">
    <property type="protein sequence ID" value="TNF67961.1"/>
    <property type="molecule type" value="Genomic_DNA"/>
</dbReference>
<dbReference type="Pfam" id="PF13175">
    <property type="entry name" value="AAA_15"/>
    <property type="match status" value="1"/>
</dbReference>
<evidence type="ECO:0000313" key="3">
    <source>
        <dbReference type="EMBL" id="TNF67961.1"/>
    </source>
</evidence>
<dbReference type="RefSeq" id="WP_139724169.1">
    <property type="nucleotide sequence ID" value="NZ_CP145863.1"/>
</dbReference>